<comment type="caution">
    <text evidence="2">The sequence shown here is derived from an EMBL/GenBank/DDBJ whole genome shotgun (WGS) entry which is preliminary data.</text>
</comment>
<dbReference type="Pfam" id="PF19044">
    <property type="entry name" value="P-loop_TraG"/>
    <property type="match status" value="1"/>
</dbReference>
<dbReference type="Proteomes" id="UP001272515">
    <property type="component" value="Unassembled WGS sequence"/>
</dbReference>
<sequence length="774" mass="88350">MARNRNKKEKTAQDSIPFQKMYPDGICRVTDKLYTKTIRFQDINYQLAQNEDKTAIFESWCDFLNYFDSSIHFQLSFLNMTANANDYESSVTINPQQDDFDSIRSEYSEMLQSQLSKGNNGLMKTKYLTFGIEADSVKIAKPRLERIENDLWNAFKRLGASVDSLDGKERLRLCHNILRMDGNETFHFDWKWLVPSGLSVKDFIAPSSFEFREGRIFKTGAKFGAVSFLQILAPELNDRILADFLDLESNLLVTMHIQSVDQTKAIKTIKRKITDLDKMKIEEQKKAVRSGYDMDIIPSDLATYGGEAKKLLADLQSRNERMFLVTFLLMNTADTKQQLENIVFQASGIAQKHNCTLVRLDYQQEQGFMSSLPLGLNQTVIQRSLTTSSTAIFVPFTTQELFQSGGEALYYGLNSLSNNLIMVDRKKLKNPNGLILGTPGSGKSFSAKREITNIFLITTDDIIICDPEAEYFPLVNRLNGQVVKISPTSTDFVNPMDINLNYSEDESPLSLKSDFILSLCELIVGGKEGLMPVEKSIIDRCVRLIYADYLSDPVPEKMPILEDLYNALKQQDENEAQHVRAALEIYVTGSLNVFNHRTNVDITNRLVCFDIKELGKQLKKLGMLVVQDQVWNRVTVNRAEKRSTRYYIDEFHLLLKEEQTAAYSVEIWKRFRKWGGIPTGITQNVKDLLSSREVENIFENSDFVYMLNQASGDRQILAKQLNISPHQLSYVTHSGEGEGLLFYGNVILPFADKFPKDTELYRIMTTKPTETEKA</sequence>
<keyword evidence="3" id="KW-1185">Reference proteome</keyword>
<dbReference type="Gene3D" id="3.40.50.300">
    <property type="entry name" value="P-loop containing nucleotide triphosphate hydrolases"/>
    <property type="match status" value="1"/>
</dbReference>
<dbReference type="InterPro" id="IPR043964">
    <property type="entry name" value="P-loop_TraG"/>
</dbReference>
<dbReference type="SUPFAM" id="SSF52540">
    <property type="entry name" value="P-loop containing nucleoside triphosphate hydrolases"/>
    <property type="match status" value="1"/>
</dbReference>
<dbReference type="NCBIfam" id="NF045971">
    <property type="entry name" value="conju_CD1110"/>
    <property type="match status" value="1"/>
</dbReference>
<organism evidence="2 3">
    <name type="scientific">Veillonella absiana</name>
    <dbReference type="NCBI Taxonomy" id="3079305"/>
    <lineage>
        <taxon>Bacteria</taxon>
        <taxon>Bacillati</taxon>
        <taxon>Bacillota</taxon>
        <taxon>Negativicutes</taxon>
        <taxon>Veillonellales</taxon>
        <taxon>Veillonellaceae</taxon>
        <taxon>Veillonella</taxon>
    </lineage>
</organism>
<dbReference type="PANTHER" id="PTHR30121:SF6">
    <property type="entry name" value="SLR6007 PROTEIN"/>
    <property type="match status" value="1"/>
</dbReference>
<reference evidence="2 3" key="1">
    <citation type="submission" date="2023-10" db="EMBL/GenBank/DDBJ databases">
        <title>Veillonella sp. nov., isolated from a pig farm feces dump.</title>
        <authorList>
            <person name="Chang Y.-H."/>
        </authorList>
    </citation>
    <scope>NUCLEOTIDE SEQUENCE [LARGE SCALE GENOMIC DNA]</scope>
    <source>
        <strain evidence="2 3">YH-vei2233</strain>
    </source>
</reference>
<proteinExistence type="predicted"/>
<dbReference type="RefSeq" id="WP_317329881.1">
    <property type="nucleotide sequence ID" value="NZ_JAWJZA010000014.1"/>
</dbReference>
<dbReference type="Gene3D" id="1.10.8.730">
    <property type="match status" value="1"/>
</dbReference>
<gene>
    <name evidence="2" type="ORF">RVY80_05190</name>
</gene>
<feature type="domain" description="TraG P-loop" evidence="1">
    <location>
        <begin position="425"/>
        <end position="710"/>
    </location>
</feature>
<dbReference type="PANTHER" id="PTHR30121">
    <property type="entry name" value="UNCHARACTERIZED PROTEIN YJGR-RELATED"/>
    <property type="match status" value="1"/>
</dbReference>
<accession>A0ABU3Z8J5</accession>
<dbReference type="InterPro" id="IPR027417">
    <property type="entry name" value="P-loop_NTPase"/>
</dbReference>
<evidence type="ECO:0000259" key="1">
    <source>
        <dbReference type="Pfam" id="PF19044"/>
    </source>
</evidence>
<name>A0ABU3Z8J5_9FIRM</name>
<evidence type="ECO:0000313" key="3">
    <source>
        <dbReference type="Proteomes" id="UP001272515"/>
    </source>
</evidence>
<evidence type="ECO:0000313" key="2">
    <source>
        <dbReference type="EMBL" id="MDV5088241.1"/>
    </source>
</evidence>
<protein>
    <submittedName>
        <fullName evidence="2">Conjugal transfer protein TraE</fullName>
    </submittedName>
</protein>
<dbReference type="EMBL" id="JAWJZB010000005">
    <property type="protein sequence ID" value="MDV5088241.1"/>
    <property type="molecule type" value="Genomic_DNA"/>
</dbReference>
<dbReference type="InterPro" id="IPR051162">
    <property type="entry name" value="T4SS_component"/>
</dbReference>